<organism evidence="2 3">
    <name type="scientific">Penicillium brasilianum</name>
    <dbReference type="NCBI Taxonomy" id="104259"/>
    <lineage>
        <taxon>Eukaryota</taxon>
        <taxon>Fungi</taxon>
        <taxon>Dikarya</taxon>
        <taxon>Ascomycota</taxon>
        <taxon>Pezizomycotina</taxon>
        <taxon>Eurotiomycetes</taxon>
        <taxon>Eurotiomycetidae</taxon>
        <taxon>Eurotiales</taxon>
        <taxon>Aspergillaceae</taxon>
        <taxon>Penicillium</taxon>
    </lineage>
</organism>
<accession>A0A0F7VER5</accession>
<evidence type="ECO:0000256" key="1">
    <source>
        <dbReference type="SAM" id="MobiDB-lite"/>
    </source>
</evidence>
<name>A0A0F7VER5_PENBI</name>
<feature type="compositionally biased region" description="Basic residues" evidence="1">
    <location>
        <begin position="40"/>
        <end position="50"/>
    </location>
</feature>
<protein>
    <submittedName>
        <fullName evidence="2">Uncharacterized protein</fullName>
    </submittedName>
</protein>
<dbReference type="OrthoDB" id="25131at2759"/>
<gene>
    <name evidence="2" type="ORF">PMG11_03905</name>
</gene>
<evidence type="ECO:0000313" key="3">
    <source>
        <dbReference type="Proteomes" id="UP000042958"/>
    </source>
</evidence>
<evidence type="ECO:0000313" key="2">
    <source>
        <dbReference type="EMBL" id="CEO59221.1"/>
    </source>
</evidence>
<keyword evidence="3" id="KW-1185">Reference proteome</keyword>
<sequence length="115" mass="12842">MPMYCGPVVKHGKEKAPRHQKGKFFLASNSSPVYGVPHDNRRKKHQKYKPAPRSTSSNQPLKIDRLTPAASSRSLAAEKKRTQRQKNPHTPSATGDQSRKLPAVHEGIIQTKARP</sequence>
<dbReference type="AlphaFoldDB" id="A0A0F7VER5"/>
<reference evidence="3" key="1">
    <citation type="journal article" date="2015" name="Genome Announc.">
        <title>Draft genome sequence of the fungus Penicillium brasilianum MG11.</title>
        <authorList>
            <person name="Horn F."/>
            <person name="Linde J."/>
            <person name="Mattern D.J."/>
            <person name="Walther G."/>
            <person name="Guthke R."/>
            <person name="Brakhage A.A."/>
            <person name="Valiante V."/>
        </authorList>
    </citation>
    <scope>NUCLEOTIDE SEQUENCE [LARGE SCALE GENOMIC DNA]</scope>
    <source>
        <strain evidence="3">MG11</strain>
    </source>
</reference>
<feature type="compositionally biased region" description="Basic residues" evidence="1">
    <location>
        <begin position="10"/>
        <end position="22"/>
    </location>
</feature>
<dbReference type="EMBL" id="CDHK01000003">
    <property type="protein sequence ID" value="CEO59221.1"/>
    <property type="molecule type" value="Genomic_DNA"/>
</dbReference>
<proteinExistence type="predicted"/>
<dbReference type="Proteomes" id="UP000042958">
    <property type="component" value="Unassembled WGS sequence"/>
</dbReference>
<feature type="region of interest" description="Disordered" evidence="1">
    <location>
        <begin position="1"/>
        <end position="115"/>
    </location>
</feature>